<evidence type="ECO:0000313" key="2">
    <source>
        <dbReference type="EMBL" id="MBL6280486.1"/>
    </source>
</evidence>
<feature type="non-terminal residue" evidence="2">
    <location>
        <position position="1"/>
    </location>
</feature>
<proteinExistence type="predicted"/>
<protein>
    <submittedName>
        <fullName evidence="2">DUF916 domain-containing protein</fullName>
    </submittedName>
</protein>
<keyword evidence="1" id="KW-0472">Membrane</keyword>
<sequence length="62" mass="6521">GRRQAAAVVARPTPDRVLPTVRRTGSPLAVAGVVAAVLLSGLGWLLVIRLRSGRRLPPTVKT</sequence>
<comment type="caution">
    <text evidence="2">The sequence shown here is derived from an EMBL/GenBank/DDBJ whole genome shotgun (WGS) entry which is preliminary data.</text>
</comment>
<name>A0ABS1UVU4_9ACTN</name>
<reference evidence="2 3" key="1">
    <citation type="submission" date="2021-01" db="EMBL/GenBank/DDBJ databases">
        <title>Genome sequencing of Micromonospora fiedleri MG-37.</title>
        <authorList>
            <person name="Moreland P.E.J."/>
            <person name="Stach J.E.M."/>
        </authorList>
    </citation>
    <scope>NUCLEOTIDE SEQUENCE [LARGE SCALE GENOMIC DNA]</scope>
    <source>
        <strain evidence="2 3">MG-37</strain>
    </source>
</reference>
<keyword evidence="3" id="KW-1185">Reference proteome</keyword>
<accession>A0ABS1UVU4</accession>
<organism evidence="2 3">
    <name type="scientific">Micromonospora fiedleri</name>
    <dbReference type="NCBI Taxonomy" id="1157498"/>
    <lineage>
        <taxon>Bacteria</taxon>
        <taxon>Bacillati</taxon>
        <taxon>Actinomycetota</taxon>
        <taxon>Actinomycetes</taxon>
        <taxon>Micromonosporales</taxon>
        <taxon>Micromonosporaceae</taxon>
        <taxon>Micromonospora</taxon>
    </lineage>
</organism>
<keyword evidence="1" id="KW-1133">Transmembrane helix</keyword>
<keyword evidence="1" id="KW-0812">Transmembrane</keyword>
<gene>
    <name evidence="2" type="ORF">JMF97_30515</name>
</gene>
<evidence type="ECO:0000313" key="3">
    <source>
        <dbReference type="Proteomes" id="UP000661193"/>
    </source>
</evidence>
<evidence type="ECO:0000256" key="1">
    <source>
        <dbReference type="SAM" id="Phobius"/>
    </source>
</evidence>
<dbReference type="EMBL" id="JAETXL010000034">
    <property type="protein sequence ID" value="MBL6280486.1"/>
    <property type="molecule type" value="Genomic_DNA"/>
</dbReference>
<dbReference type="Proteomes" id="UP000661193">
    <property type="component" value="Unassembled WGS sequence"/>
</dbReference>
<feature type="transmembrane region" description="Helical" evidence="1">
    <location>
        <begin position="28"/>
        <end position="48"/>
    </location>
</feature>